<dbReference type="InterPro" id="IPR007685">
    <property type="entry name" value="RelA_SpoT"/>
</dbReference>
<dbReference type="AlphaFoldDB" id="A0A8J6NG46"/>
<evidence type="ECO:0000313" key="3">
    <source>
        <dbReference type="Proteomes" id="UP000614424"/>
    </source>
</evidence>
<sequence length="335" mass="39951">MEKLDDTTLRQYRALRDDFIFMVDNLVEKLYYRLFGAMISVHEITFRVKSEESFKAKVEKRDYKDNPIYEMEDVLGIRIVIYRKDELDKAVSLLRKELQVEEVIEYTRKKRPDMDYRSIHVIINPKSELVGFAADWLQNKENVDLSRIKLEVQIRTMVMHTWAALSSRVNYKGTKLTKSRRKKLERLTERFDDIDDEITGLYQAGKKEYNEFPIGDNELSRLLDYATGVQMKSRNYITIITNILARNQITRNEIFEILENGRQVRQELVRYRNDKIRKIANDEVGPNPNKVNEKVSSYGVIDQFDLAIAFLGIWRENLRRKHYIYDAEFYAMYHQ</sequence>
<dbReference type="SMART" id="SM00954">
    <property type="entry name" value="RelA_SpoT"/>
    <property type="match status" value="1"/>
</dbReference>
<comment type="caution">
    <text evidence="2">The sequence shown here is derived from an EMBL/GenBank/DDBJ whole genome shotgun (WGS) entry which is preliminary data.</text>
</comment>
<gene>
    <name evidence="2" type="ORF">H8E41_10595</name>
</gene>
<accession>A0A8J6NG46</accession>
<dbReference type="Gene3D" id="3.30.460.10">
    <property type="entry name" value="Beta Polymerase, domain 2"/>
    <property type="match status" value="1"/>
</dbReference>
<proteinExistence type="predicted"/>
<dbReference type="PANTHER" id="PTHR41773">
    <property type="entry name" value="GTP PYROPHOSPHATASE-RELATED"/>
    <property type="match status" value="1"/>
</dbReference>
<feature type="domain" description="RelA/SpoT" evidence="1">
    <location>
        <begin position="46"/>
        <end position="175"/>
    </location>
</feature>
<dbReference type="PANTHER" id="PTHR41773:SF1">
    <property type="entry name" value="RELA_SPOT DOMAIN-CONTAINING PROTEIN"/>
    <property type="match status" value="1"/>
</dbReference>
<dbReference type="CDD" id="cd05399">
    <property type="entry name" value="NT_Rel-Spo_like"/>
    <property type="match status" value="1"/>
</dbReference>
<dbReference type="Proteomes" id="UP000614424">
    <property type="component" value="Unassembled WGS sequence"/>
</dbReference>
<dbReference type="SUPFAM" id="SSF81301">
    <property type="entry name" value="Nucleotidyltransferase"/>
    <property type="match status" value="1"/>
</dbReference>
<name>A0A8J6NG46_9BACT</name>
<protein>
    <submittedName>
        <fullName evidence="2">RelA/SpoT domain-containing protein</fullName>
    </submittedName>
</protein>
<reference evidence="2 3" key="1">
    <citation type="submission" date="2020-08" db="EMBL/GenBank/DDBJ databases">
        <title>Bridging the membrane lipid divide: bacteria of the FCB group superphylum have the potential to synthesize archaeal ether lipids.</title>
        <authorList>
            <person name="Villanueva L."/>
            <person name="Von Meijenfeldt F.A.B."/>
            <person name="Westbye A.B."/>
            <person name="Yadav S."/>
            <person name="Hopmans E.C."/>
            <person name="Dutilh B.E."/>
            <person name="Sinninghe Damste J.S."/>
        </authorList>
    </citation>
    <scope>NUCLEOTIDE SEQUENCE [LARGE SCALE GENOMIC DNA]</scope>
    <source>
        <strain evidence="2">NIOZ-UU47</strain>
    </source>
</reference>
<evidence type="ECO:0000313" key="2">
    <source>
        <dbReference type="EMBL" id="MBC8318343.1"/>
    </source>
</evidence>
<dbReference type="Pfam" id="PF04607">
    <property type="entry name" value="RelA_SpoT"/>
    <property type="match status" value="1"/>
</dbReference>
<evidence type="ECO:0000259" key="1">
    <source>
        <dbReference type="SMART" id="SM00954"/>
    </source>
</evidence>
<organism evidence="2 3">
    <name type="scientific">Candidatus Desulfobia pelagia</name>
    <dbReference type="NCBI Taxonomy" id="2841692"/>
    <lineage>
        <taxon>Bacteria</taxon>
        <taxon>Pseudomonadati</taxon>
        <taxon>Thermodesulfobacteriota</taxon>
        <taxon>Desulfobulbia</taxon>
        <taxon>Desulfobulbales</taxon>
        <taxon>Desulfobulbaceae</taxon>
        <taxon>Candidatus Desulfobia</taxon>
    </lineage>
</organism>
<dbReference type="GO" id="GO:0015969">
    <property type="term" value="P:guanosine tetraphosphate metabolic process"/>
    <property type="evidence" value="ECO:0007669"/>
    <property type="project" value="InterPro"/>
</dbReference>
<dbReference type="InterPro" id="IPR043519">
    <property type="entry name" value="NT_sf"/>
</dbReference>
<dbReference type="EMBL" id="JACNJZ010000150">
    <property type="protein sequence ID" value="MBC8318343.1"/>
    <property type="molecule type" value="Genomic_DNA"/>
</dbReference>